<evidence type="ECO:0000313" key="1">
    <source>
        <dbReference type="EMBL" id="KII61069.1"/>
    </source>
</evidence>
<gene>
    <name evidence="1" type="ORF">RF11_05786</name>
</gene>
<dbReference type="EMBL" id="JWZT01005379">
    <property type="protein sequence ID" value="KII61069.1"/>
    <property type="molecule type" value="Genomic_DNA"/>
</dbReference>
<protein>
    <submittedName>
        <fullName evidence="1">Uncharacterized protein</fullName>
    </submittedName>
</protein>
<reference evidence="1 2" key="1">
    <citation type="journal article" date="2014" name="Genome Biol. Evol.">
        <title>The genome of the myxosporean Thelohanellus kitauei shows adaptations to nutrient acquisition within its fish host.</title>
        <authorList>
            <person name="Yang Y."/>
            <person name="Xiong J."/>
            <person name="Zhou Z."/>
            <person name="Huo F."/>
            <person name="Miao W."/>
            <person name="Ran C."/>
            <person name="Liu Y."/>
            <person name="Zhang J."/>
            <person name="Feng J."/>
            <person name="Wang M."/>
            <person name="Wang M."/>
            <person name="Wang L."/>
            <person name="Yao B."/>
        </authorList>
    </citation>
    <scope>NUCLEOTIDE SEQUENCE [LARGE SCALE GENOMIC DNA]</scope>
    <source>
        <strain evidence="1">Wuqing</strain>
    </source>
</reference>
<organism evidence="1 2">
    <name type="scientific">Thelohanellus kitauei</name>
    <name type="common">Myxosporean</name>
    <dbReference type="NCBI Taxonomy" id="669202"/>
    <lineage>
        <taxon>Eukaryota</taxon>
        <taxon>Metazoa</taxon>
        <taxon>Cnidaria</taxon>
        <taxon>Myxozoa</taxon>
        <taxon>Myxosporea</taxon>
        <taxon>Bivalvulida</taxon>
        <taxon>Platysporina</taxon>
        <taxon>Myxobolidae</taxon>
        <taxon>Thelohanellus</taxon>
    </lineage>
</organism>
<keyword evidence="2" id="KW-1185">Reference proteome</keyword>
<evidence type="ECO:0000313" key="2">
    <source>
        <dbReference type="Proteomes" id="UP000031668"/>
    </source>
</evidence>
<comment type="caution">
    <text evidence="1">The sequence shown here is derived from an EMBL/GenBank/DDBJ whole genome shotgun (WGS) entry which is preliminary data.</text>
</comment>
<dbReference type="Proteomes" id="UP000031668">
    <property type="component" value="Unassembled WGS sequence"/>
</dbReference>
<name>A0A0C2M9S4_THEKT</name>
<accession>A0A0C2M9S4</accession>
<sequence>MYSETNGGSYVLIQQATAPQIYYVVQHYYQVMVPMPHNHVSLYSYPSNVGYFQMDGVHTSEYLQQRPVSETLVLNLPYSPCFKPAQNQEFVYHPATQNPTILHHQRDQDNIHQNVEEDTFDDDNISEDIEEMIQEIMMNRRKAEVGPSPDEERQINNEGTVHVCQCERCQSITWF</sequence>
<proteinExistence type="predicted"/>
<dbReference type="AlphaFoldDB" id="A0A0C2M9S4"/>